<dbReference type="PRINTS" id="PR00315">
    <property type="entry name" value="ELONGATNFCT"/>
</dbReference>
<proteinExistence type="predicted"/>
<dbReference type="PANTHER" id="PTHR43261">
    <property type="entry name" value="TRANSLATION ELONGATION FACTOR G-RELATED"/>
    <property type="match status" value="1"/>
</dbReference>
<gene>
    <name evidence="7" type="ORF">AWN73_14335</name>
</gene>
<dbReference type="SMART" id="SM00838">
    <property type="entry name" value="EFG_C"/>
    <property type="match status" value="1"/>
</dbReference>
<protein>
    <submittedName>
        <fullName evidence="7">Elongation factor G</fullName>
    </submittedName>
</protein>
<comment type="caution">
    <text evidence="7">The sequence shown here is derived from an EMBL/GenBank/DDBJ whole genome shotgun (WGS) entry which is preliminary data.</text>
</comment>
<dbReference type="EMBL" id="LRDH01000110">
    <property type="protein sequence ID" value="PPV14260.1"/>
    <property type="molecule type" value="Genomic_DNA"/>
</dbReference>
<name>A0A2S7F9X1_CLOBU</name>
<dbReference type="Gene3D" id="3.30.70.240">
    <property type="match status" value="1"/>
</dbReference>
<dbReference type="Pfam" id="PF00679">
    <property type="entry name" value="EFG_C"/>
    <property type="match status" value="1"/>
</dbReference>
<feature type="domain" description="Tr-type G" evidence="6">
    <location>
        <begin position="1"/>
        <end position="239"/>
    </location>
</feature>
<dbReference type="SUPFAM" id="SSF54211">
    <property type="entry name" value="Ribosomal protein S5 domain 2-like"/>
    <property type="match status" value="1"/>
</dbReference>
<dbReference type="InterPro" id="IPR020568">
    <property type="entry name" value="Ribosomal_Su5_D2-typ_SF"/>
</dbReference>
<dbReference type="Proteomes" id="UP000238081">
    <property type="component" value="Unassembled WGS sequence"/>
</dbReference>
<evidence type="ECO:0000256" key="4">
    <source>
        <dbReference type="ARBA" id="ARBA00023134"/>
    </source>
</evidence>
<dbReference type="PRINTS" id="PR01037">
    <property type="entry name" value="TCRTETOQM"/>
</dbReference>
<dbReference type="GO" id="GO:0003746">
    <property type="term" value="F:translation elongation factor activity"/>
    <property type="evidence" value="ECO:0007669"/>
    <property type="project" value="UniProtKB-KW"/>
</dbReference>
<dbReference type="InterPro" id="IPR035647">
    <property type="entry name" value="EFG_III/V"/>
</dbReference>
<dbReference type="PROSITE" id="PS51722">
    <property type="entry name" value="G_TR_2"/>
    <property type="match status" value="1"/>
</dbReference>
<dbReference type="PANTHER" id="PTHR43261:SF1">
    <property type="entry name" value="RIBOSOME-RELEASING FACTOR 2, MITOCHONDRIAL"/>
    <property type="match status" value="1"/>
</dbReference>
<accession>A0A2S7F9X1</accession>
<dbReference type="AlphaFoldDB" id="A0A2S7F9X1"/>
<keyword evidence="4" id="KW-0342">GTP-binding</keyword>
<keyword evidence="2" id="KW-0547">Nucleotide-binding</keyword>
<dbReference type="InterPro" id="IPR014721">
    <property type="entry name" value="Ribsml_uS5_D2-typ_fold_subgr"/>
</dbReference>
<dbReference type="SMART" id="SM00889">
    <property type="entry name" value="EFG_IV"/>
    <property type="match status" value="1"/>
</dbReference>
<dbReference type="Pfam" id="PF22042">
    <property type="entry name" value="EF-G_D2"/>
    <property type="match status" value="1"/>
</dbReference>
<reference evidence="7 8" key="1">
    <citation type="submission" date="2016-01" db="EMBL/GenBank/DDBJ databases">
        <title>Characterization of the Clostridium difficile lineages that are prevalent in Hong Kong and China.</title>
        <authorList>
            <person name="Kwok J.S.-L."/>
            <person name="Lam W.-Y."/>
            <person name="Ip M."/>
            <person name="Chan T.-F."/>
            <person name="Hawkey P.M."/>
            <person name="Tsui S.K.-W."/>
        </authorList>
    </citation>
    <scope>NUCLEOTIDE SEQUENCE [LARGE SCALE GENOMIC DNA]</scope>
    <source>
        <strain evidence="7 8">300064</strain>
    </source>
</reference>
<dbReference type="NCBIfam" id="TIGR00231">
    <property type="entry name" value="small_GTP"/>
    <property type="match status" value="1"/>
</dbReference>
<dbReference type="Gene3D" id="3.30.230.10">
    <property type="match status" value="1"/>
</dbReference>
<keyword evidence="7" id="KW-0251">Elongation factor</keyword>
<dbReference type="InterPro" id="IPR027417">
    <property type="entry name" value="P-loop_NTPase"/>
</dbReference>
<dbReference type="SUPFAM" id="SSF52540">
    <property type="entry name" value="P-loop containing nucleoside triphosphate hydrolases"/>
    <property type="match status" value="1"/>
</dbReference>
<sequence>MKKTIGILAHVDAGKTTFSEHILYHTNSIRKCGRVDHKDTFLDNHDIERERGITIFSEQGVFEFNNSTYYIIDTPGHVDFSTEMERSIMIMDYAVILVSAAEGVQGHTKTVWNLLRKYNIPTFFFINKLDRVGADKKRVIGEMKKELAENIFEIDVIMSDSKGHVDFNDELIEFITEQDDELLEQYFDGNYCEEIWKRKFKTLIKECKVFPCFGGCALQDEGIVEFLFGFDELTYTTYDCAENEKFIGKVFKVRHDDNGTRITFLKCIKGSLNVRDEVTYGKNEEEATTQKISSIRIYNGSKFRTCDKVTSGDIFGVLGLSKASAFDTIGEIREKDTCEMVPTLMSKVIFDKSYNIKDVLGYFRILESEDPSLNVIWNESLKELHVHIMGKIQLEILKEIVSERFNINVEFGPCEILYKETIKKETIGCGHFEPLRHYAEVIIKIEPTERNSGISFETRCHVDDLSINFQKLIKSHIFEREHHGLLTGSSITDIKITLLNGRSHLKHTCGGDFREATYRAIRQGFEKVENILLEPYYKFTIEVFQEHIGRVLTDIQRLHGTFEDPVNNEGKVIIIGRGPVSTFMDYTMEIAAFTRGKGIVNLIYDGYDVCHNSDEVIKRRDYNKNADIEYTSNSVFCSHGSGYIVEWQDSDEKMHCFK</sequence>
<dbReference type="InterPro" id="IPR005517">
    <property type="entry name" value="Transl_elong_EFG/EF2_IV"/>
</dbReference>
<dbReference type="Pfam" id="PF00009">
    <property type="entry name" value="GTP_EFTU"/>
    <property type="match status" value="1"/>
</dbReference>
<dbReference type="GO" id="GO:0005525">
    <property type="term" value="F:GTP binding"/>
    <property type="evidence" value="ECO:0007669"/>
    <property type="project" value="UniProtKB-KW"/>
</dbReference>
<dbReference type="RefSeq" id="WP_043662060.1">
    <property type="nucleotide sequence ID" value="NZ_JBNONY010000001.1"/>
</dbReference>
<dbReference type="GO" id="GO:0003924">
    <property type="term" value="F:GTPase activity"/>
    <property type="evidence" value="ECO:0007669"/>
    <property type="project" value="InterPro"/>
</dbReference>
<dbReference type="InterPro" id="IPR000795">
    <property type="entry name" value="T_Tr_GTP-bd_dom"/>
</dbReference>
<dbReference type="SUPFAM" id="SSF54980">
    <property type="entry name" value="EF-G C-terminal domain-like"/>
    <property type="match status" value="2"/>
</dbReference>
<evidence type="ECO:0000313" key="8">
    <source>
        <dbReference type="Proteomes" id="UP000238081"/>
    </source>
</evidence>
<evidence type="ECO:0000256" key="2">
    <source>
        <dbReference type="ARBA" id="ARBA00022741"/>
    </source>
</evidence>
<dbReference type="Gene3D" id="2.40.30.10">
    <property type="entry name" value="Translation factors"/>
    <property type="match status" value="1"/>
</dbReference>
<evidence type="ECO:0000313" key="7">
    <source>
        <dbReference type="EMBL" id="PPV14260.1"/>
    </source>
</evidence>
<dbReference type="InterPro" id="IPR053905">
    <property type="entry name" value="EF-G-like_DII"/>
</dbReference>
<evidence type="ECO:0000256" key="3">
    <source>
        <dbReference type="ARBA" id="ARBA00022917"/>
    </source>
</evidence>
<dbReference type="CDD" id="cd03711">
    <property type="entry name" value="Tet_C"/>
    <property type="match status" value="1"/>
</dbReference>
<dbReference type="InterPro" id="IPR009000">
    <property type="entry name" value="Transl_B-barrel_sf"/>
</dbReference>
<dbReference type="GO" id="GO:0046677">
    <property type="term" value="P:response to antibiotic"/>
    <property type="evidence" value="ECO:0007669"/>
    <property type="project" value="UniProtKB-KW"/>
</dbReference>
<dbReference type="CDD" id="cd04168">
    <property type="entry name" value="TetM_like"/>
    <property type="match status" value="1"/>
</dbReference>
<dbReference type="Gene3D" id="3.40.50.300">
    <property type="entry name" value="P-loop containing nucleotide triphosphate hydrolases"/>
    <property type="match status" value="1"/>
</dbReference>
<dbReference type="Pfam" id="PF03764">
    <property type="entry name" value="EFG_IV"/>
    <property type="match status" value="1"/>
</dbReference>
<dbReference type="GO" id="GO:0032790">
    <property type="term" value="P:ribosome disassembly"/>
    <property type="evidence" value="ECO:0007669"/>
    <property type="project" value="TreeGrafter"/>
</dbReference>
<keyword evidence="3" id="KW-0648">Protein biosynthesis</keyword>
<evidence type="ECO:0000259" key="6">
    <source>
        <dbReference type="PROSITE" id="PS51722"/>
    </source>
</evidence>
<dbReference type="SUPFAM" id="SSF50447">
    <property type="entry name" value="Translation proteins"/>
    <property type="match status" value="1"/>
</dbReference>
<keyword evidence="5" id="KW-0046">Antibiotic resistance</keyword>
<dbReference type="InterPro" id="IPR005225">
    <property type="entry name" value="Small_GTP-bd"/>
</dbReference>
<dbReference type="InterPro" id="IPR000640">
    <property type="entry name" value="EFG_V-like"/>
</dbReference>
<comment type="function">
    <text evidence="1">Abolishes the inhibitory effect of tetracyclin on protein synthesis by a non-covalent modification of the ribosomes.</text>
</comment>
<evidence type="ECO:0000256" key="1">
    <source>
        <dbReference type="ARBA" id="ARBA00003987"/>
    </source>
</evidence>
<dbReference type="InterPro" id="IPR035650">
    <property type="entry name" value="Tet_C"/>
</dbReference>
<organism evidence="7 8">
    <name type="scientific">Clostridium butyricum</name>
    <dbReference type="NCBI Taxonomy" id="1492"/>
    <lineage>
        <taxon>Bacteria</taxon>
        <taxon>Bacillati</taxon>
        <taxon>Bacillota</taxon>
        <taxon>Clostridia</taxon>
        <taxon>Eubacteriales</taxon>
        <taxon>Clostridiaceae</taxon>
        <taxon>Clostridium</taxon>
    </lineage>
</organism>
<evidence type="ECO:0000256" key="5">
    <source>
        <dbReference type="ARBA" id="ARBA00023251"/>
    </source>
</evidence>
<dbReference type="Gene3D" id="3.30.70.870">
    <property type="entry name" value="Elongation Factor G (Translational Gtpase), domain 3"/>
    <property type="match status" value="1"/>
</dbReference>